<organism evidence="2 3">
    <name type="scientific">Streptomyces massasporeus</name>
    <dbReference type="NCBI Taxonomy" id="67324"/>
    <lineage>
        <taxon>Bacteria</taxon>
        <taxon>Bacillati</taxon>
        <taxon>Actinomycetota</taxon>
        <taxon>Actinomycetes</taxon>
        <taxon>Kitasatosporales</taxon>
        <taxon>Streptomycetaceae</taxon>
        <taxon>Streptomyces</taxon>
    </lineage>
</organism>
<keyword evidence="1" id="KW-0472">Membrane</keyword>
<sequence>MEPEVMAAYIAGGGALLGVALGIVGTLAAARIQARAAYAQADAALEAARAQARATYASSLHQHNQAARGTAYARLVDSGHSFIRALADIARIDENTAEEPRTLTDPYIELHRAESAVKVWAPEHVRAAASELASTAWRITIDITKWSRHLYEGWHALYMAAEPASGPPPHDPSDPVMASAFVAQRALSHHARHVDAYHRDGRPSYPLLAEHWHAWEETAESMRTAFDEAVAAGIITQSQAVALTNAGAESPTTPREHLFTKVAEIDGLLNGFAEQARQDLGHLAELFEEAGEAGAPPVVVPNANSYRL</sequence>
<protein>
    <recommendedName>
        <fullName evidence="4">Secreted protein</fullName>
    </recommendedName>
</protein>
<evidence type="ECO:0008006" key="4">
    <source>
        <dbReference type="Google" id="ProtNLM"/>
    </source>
</evidence>
<keyword evidence="3" id="KW-1185">Reference proteome</keyword>
<dbReference type="RefSeq" id="WP_388386408.1">
    <property type="nucleotide sequence ID" value="NZ_JBIAFP010000004.1"/>
</dbReference>
<reference evidence="2 3" key="1">
    <citation type="submission" date="2024-10" db="EMBL/GenBank/DDBJ databases">
        <title>The Natural Products Discovery Center: Release of the First 8490 Sequenced Strains for Exploring Actinobacteria Biosynthetic Diversity.</title>
        <authorList>
            <person name="Kalkreuter E."/>
            <person name="Kautsar S.A."/>
            <person name="Yang D."/>
            <person name="Bader C.D."/>
            <person name="Teijaro C.N."/>
            <person name="Fluegel L."/>
            <person name="Davis C.M."/>
            <person name="Simpson J.R."/>
            <person name="Lauterbach L."/>
            <person name="Steele A.D."/>
            <person name="Gui C."/>
            <person name="Meng S."/>
            <person name="Li G."/>
            <person name="Viehrig K."/>
            <person name="Ye F."/>
            <person name="Su P."/>
            <person name="Kiefer A.F."/>
            <person name="Nichols A."/>
            <person name="Cepeda A.J."/>
            <person name="Yan W."/>
            <person name="Fan B."/>
            <person name="Jiang Y."/>
            <person name="Adhikari A."/>
            <person name="Zheng C.-J."/>
            <person name="Schuster L."/>
            <person name="Cowan T.M."/>
            <person name="Smanski M.J."/>
            <person name="Chevrette M.G."/>
            <person name="De Carvalho L.P.S."/>
            <person name="Shen B."/>
        </authorList>
    </citation>
    <scope>NUCLEOTIDE SEQUENCE [LARGE SCALE GENOMIC DNA]</scope>
    <source>
        <strain evidence="2 3">NPDC007066</strain>
    </source>
</reference>
<accession>A0ABW6LAH7</accession>
<gene>
    <name evidence="2" type="ORF">ACFYM3_08210</name>
</gene>
<evidence type="ECO:0000256" key="1">
    <source>
        <dbReference type="SAM" id="Phobius"/>
    </source>
</evidence>
<evidence type="ECO:0000313" key="3">
    <source>
        <dbReference type="Proteomes" id="UP001601288"/>
    </source>
</evidence>
<proteinExistence type="predicted"/>
<evidence type="ECO:0000313" key="2">
    <source>
        <dbReference type="EMBL" id="MFE9224604.1"/>
    </source>
</evidence>
<comment type="caution">
    <text evidence="2">The sequence shown here is derived from an EMBL/GenBank/DDBJ whole genome shotgun (WGS) entry which is preliminary data.</text>
</comment>
<keyword evidence="1" id="KW-1133">Transmembrane helix</keyword>
<feature type="transmembrane region" description="Helical" evidence="1">
    <location>
        <begin position="6"/>
        <end position="30"/>
    </location>
</feature>
<keyword evidence="1" id="KW-0812">Transmembrane</keyword>
<dbReference type="EMBL" id="JBIAFP010000004">
    <property type="protein sequence ID" value="MFE9224604.1"/>
    <property type="molecule type" value="Genomic_DNA"/>
</dbReference>
<dbReference type="Proteomes" id="UP001601288">
    <property type="component" value="Unassembled WGS sequence"/>
</dbReference>
<name>A0ABW6LAH7_9ACTN</name>